<evidence type="ECO:0000313" key="3">
    <source>
        <dbReference type="Proteomes" id="UP000583613"/>
    </source>
</evidence>
<feature type="non-terminal residue" evidence="2">
    <location>
        <position position="92"/>
    </location>
</feature>
<gene>
    <name evidence="2" type="primary">Ighv459_1</name>
    <name evidence="1" type="synonym">Ighv459_0</name>
    <name evidence="2" type="ORF">EUBBOU_R15206</name>
    <name evidence="1" type="ORF">EUBBOU_R15687</name>
</gene>
<name>A0A7K8Y792_9PICI</name>
<keyword evidence="3" id="KW-1185">Reference proteome</keyword>
<evidence type="ECO:0000313" key="1">
    <source>
        <dbReference type="EMBL" id="NXF85643.1"/>
    </source>
</evidence>
<dbReference type="InterPro" id="IPR036179">
    <property type="entry name" value="Ig-like_dom_sf"/>
</dbReference>
<dbReference type="EMBL" id="VWZE01002287">
    <property type="protein sequence ID" value="NXF85643.1"/>
    <property type="molecule type" value="Genomic_DNA"/>
</dbReference>
<dbReference type="Gene3D" id="2.60.40.10">
    <property type="entry name" value="Immunoglobulins"/>
    <property type="match status" value="1"/>
</dbReference>
<dbReference type="PANTHER" id="PTHR23266">
    <property type="entry name" value="IMMUNOGLOBULIN HEAVY CHAIN"/>
    <property type="match status" value="1"/>
</dbReference>
<dbReference type="InterPro" id="IPR050199">
    <property type="entry name" value="IgHV"/>
</dbReference>
<accession>A0A7K8Y792</accession>
<dbReference type="Proteomes" id="UP000583613">
    <property type="component" value="Unassembled WGS sequence"/>
</dbReference>
<dbReference type="InterPro" id="IPR013783">
    <property type="entry name" value="Ig-like_fold"/>
</dbReference>
<sequence length="92" mass="10590">PWTDHGFFFLTAAVTGQVVLEQSRDLTVKEDAGATFLCSMRGGSMRSYYMFWYRQGPRGALEWIYREGDSYGEGFQHNFKGSVENSQNRFTL</sequence>
<dbReference type="EMBL" id="VWZE01040980">
    <property type="protein sequence ID" value="NXF98666.1"/>
    <property type="molecule type" value="Genomic_DNA"/>
</dbReference>
<evidence type="ECO:0000313" key="2">
    <source>
        <dbReference type="EMBL" id="NXF98666.1"/>
    </source>
</evidence>
<dbReference type="SUPFAM" id="SSF48726">
    <property type="entry name" value="Immunoglobulin"/>
    <property type="match status" value="1"/>
</dbReference>
<feature type="non-terminal residue" evidence="2">
    <location>
        <position position="1"/>
    </location>
</feature>
<comment type="caution">
    <text evidence="2">The sequence shown here is derived from an EMBL/GenBank/DDBJ whole genome shotgun (WGS) entry which is preliminary data.</text>
</comment>
<dbReference type="AlphaFoldDB" id="A0A7K8Y792"/>
<protein>
    <submittedName>
        <fullName evidence="2">HV459 protein</fullName>
    </submittedName>
</protein>
<dbReference type="OrthoDB" id="9945861at2759"/>
<reference evidence="2 3" key="1">
    <citation type="submission" date="2019-09" db="EMBL/GenBank/DDBJ databases">
        <title>Bird 10,000 Genomes (B10K) Project - Family phase.</title>
        <authorList>
            <person name="Zhang G."/>
        </authorList>
    </citation>
    <scope>NUCLEOTIDE SEQUENCE [LARGE SCALE GENOMIC DNA]</scope>
    <source>
        <strain evidence="2">B10K-DU-001-04</strain>
        <tissue evidence="2">Muscle</tissue>
    </source>
</reference>
<proteinExistence type="predicted"/>
<organism evidence="2 3">
    <name type="scientific">Eubucco bourcierii</name>
    <name type="common">red-headed barbet</name>
    <dbReference type="NCBI Taxonomy" id="91767"/>
    <lineage>
        <taxon>Eukaryota</taxon>
        <taxon>Metazoa</taxon>
        <taxon>Chordata</taxon>
        <taxon>Craniata</taxon>
        <taxon>Vertebrata</taxon>
        <taxon>Euteleostomi</taxon>
        <taxon>Archelosauria</taxon>
        <taxon>Archosauria</taxon>
        <taxon>Dinosauria</taxon>
        <taxon>Saurischia</taxon>
        <taxon>Theropoda</taxon>
        <taxon>Coelurosauria</taxon>
        <taxon>Aves</taxon>
        <taxon>Neognathae</taxon>
        <taxon>Neoaves</taxon>
        <taxon>Telluraves</taxon>
        <taxon>Coraciimorphae</taxon>
        <taxon>Piciformes</taxon>
        <taxon>Ramphastidae</taxon>
        <taxon>Eubucco</taxon>
    </lineage>
</organism>